<proteinExistence type="inferred from homology"/>
<evidence type="ECO:0000256" key="13">
    <source>
        <dbReference type="NCBIfam" id="TIGR03499"/>
    </source>
</evidence>
<feature type="coiled-coil region" evidence="14">
    <location>
        <begin position="60"/>
        <end position="87"/>
    </location>
</feature>
<evidence type="ECO:0000259" key="16">
    <source>
        <dbReference type="SMART" id="SM00962"/>
    </source>
</evidence>
<evidence type="ECO:0000313" key="18">
    <source>
        <dbReference type="Proteomes" id="UP000001661"/>
    </source>
</evidence>
<keyword evidence="17" id="KW-0282">Flagellum</keyword>
<comment type="subcellular location">
    <subcellularLocation>
        <location evidence="1">Cell membrane</location>
        <topology evidence="1">Peripheral membrane protein</topology>
        <orientation evidence="1">Cytoplasmic side</orientation>
    </subcellularLocation>
</comment>
<evidence type="ECO:0000256" key="9">
    <source>
        <dbReference type="ARBA" id="ARBA00023134"/>
    </source>
</evidence>
<dbReference type="EMBL" id="CP002105">
    <property type="protein sequence ID" value="ADL13129.1"/>
    <property type="molecule type" value="Genomic_DNA"/>
</dbReference>
<dbReference type="AlphaFoldDB" id="D9QRI8"/>
<dbReference type="GO" id="GO:0006614">
    <property type="term" value="P:SRP-dependent cotranslational protein targeting to membrane"/>
    <property type="evidence" value="ECO:0007669"/>
    <property type="project" value="UniProtKB-UniRule"/>
</dbReference>
<protein>
    <recommendedName>
        <fullName evidence="3 13">Flagellar biosynthesis protein FlhF</fullName>
    </recommendedName>
</protein>
<name>D9QRI8_ACEAZ</name>
<keyword evidence="17" id="KW-0969">Cilium</keyword>
<evidence type="ECO:0000256" key="2">
    <source>
        <dbReference type="ARBA" id="ARBA00008531"/>
    </source>
</evidence>
<organism evidence="17 18">
    <name type="scientific">Acetohalobium arabaticum (strain ATCC 49924 / DSM 5501 / Z-7288)</name>
    <dbReference type="NCBI Taxonomy" id="574087"/>
    <lineage>
        <taxon>Bacteria</taxon>
        <taxon>Bacillati</taxon>
        <taxon>Bacillota</taxon>
        <taxon>Clostridia</taxon>
        <taxon>Halanaerobiales</taxon>
        <taxon>Halobacteroidaceae</taxon>
        <taxon>Acetohalobium</taxon>
    </lineage>
</organism>
<dbReference type="CDD" id="cd17873">
    <property type="entry name" value="FlhF"/>
    <property type="match status" value="1"/>
</dbReference>
<dbReference type="GO" id="GO:0015031">
    <property type="term" value="P:protein transport"/>
    <property type="evidence" value="ECO:0007669"/>
    <property type="project" value="UniProtKB-KW"/>
</dbReference>
<dbReference type="RefSeq" id="WP_013278574.1">
    <property type="nucleotide sequence ID" value="NC_014378.1"/>
</dbReference>
<dbReference type="SUPFAM" id="SSF52540">
    <property type="entry name" value="P-loop containing nucleoside triphosphate hydrolases"/>
    <property type="match status" value="1"/>
</dbReference>
<keyword evidence="17" id="KW-0966">Cell projection</keyword>
<dbReference type="eggNOG" id="COG1419">
    <property type="taxonomic scope" value="Bacteria"/>
</dbReference>
<evidence type="ECO:0000256" key="1">
    <source>
        <dbReference type="ARBA" id="ARBA00004413"/>
    </source>
</evidence>
<dbReference type="OrthoDB" id="9778554at2"/>
<evidence type="ECO:0000256" key="5">
    <source>
        <dbReference type="ARBA" id="ARBA00022475"/>
    </source>
</evidence>
<dbReference type="PANTHER" id="PTHR43134:SF3">
    <property type="entry name" value="FLAGELLAR BIOSYNTHESIS PROTEIN FLHF"/>
    <property type="match status" value="1"/>
</dbReference>
<evidence type="ECO:0000259" key="15">
    <source>
        <dbReference type="SMART" id="SM00382"/>
    </source>
</evidence>
<keyword evidence="11" id="KW-1006">Bacterial flagellum protein export</keyword>
<dbReference type="InterPro" id="IPR027417">
    <property type="entry name" value="P-loop_NTPase"/>
</dbReference>
<dbReference type="PANTHER" id="PTHR43134">
    <property type="entry name" value="SIGNAL RECOGNITION PARTICLE RECEPTOR SUBUNIT ALPHA"/>
    <property type="match status" value="1"/>
</dbReference>
<dbReference type="InterPro" id="IPR047040">
    <property type="entry name" value="FlhF__GTPase_dom"/>
</dbReference>
<dbReference type="GO" id="GO:0005047">
    <property type="term" value="F:signal recognition particle binding"/>
    <property type="evidence" value="ECO:0007669"/>
    <property type="project" value="TreeGrafter"/>
</dbReference>
<keyword evidence="10" id="KW-0472">Membrane</keyword>
<dbReference type="InterPro" id="IPR003593">
    <property type="entry name" value="AAA+_ATPase"/>
</dbReference>
<dbReference type="Proteomes" id="UP000001661">
    <property type="component" value="Chromosome"/>
</dbReference>
<dbReference type="Gene3D" id="3.40.50.300">
    <property type="entry name" value="P-loop containing nucleotide triphosphate hydrolases"/>
    <property type="match status" value="1"/>
</dbReference>
<dbReference type="Pfam" id="PF00448">
    <property type="entry name" value="SRP54"/>
    <property type="match status" value="1"/>
</dbReference>
<evidence type="ECO:0000313" key="17">
    <source>
        <dbReference type="EMBL" id="ADL13129.1"/>
    </source>
</evidence>
<keyword evidence="5" id="KW-1003">Cell membrane</keyword>
<dbReference type="FunFam" id="3.40.50.300:FF:000695">
    <property type="entry name" value="Flagellar biosynthesis regulator FlhF"/>
    <property type="match status" value="1"/>
</dbReference>
<evidence type="ECO:0000256" key="3">
    <source>
        <dbReference type="ARBA" id="ARBA00014919"/>
    </source>
</evidence>
<dbReference type="Gene3D" id="1.20.120.1380">
    <property type="entry name" value="Flagellar FlhF biosynthesis protein, N domain"/>
    <property type="match status" value="1"/>
</dbReference>
<gene>
    <name evidence="17" type="ordered locus">Acear_1623</name>
</gene>
<dbReference type="SMART" id="SM00382">
    <property type="entry name" value="AAA"/>
    <property type="match status" value="1"/>
</dbReference>
<evidence type="ECO:0000256" key="10">
    <source>
        <dbReference type="ARBA" id="ARBA00023136"/>
    </source>
</evidence>
<keyword evidence="14" id="KW-0175">Coiled coil</keyword>
<dbReference type="GO" id="GO:0005525">
    <property type="term" value="F:GTP binding"/>
    <property type="evidence" value="ECO:0007669"/>
    <property type="project" value="UniProtKB-UniRule"/>
</dbReference>
<keyword evidence="6" id="KW-0547">Nucleotide-binding</keyword>
<evidence type="ECO:0000256" key="11">
    <source>
        <dbReference type="ARBA" id="ARBA00023225"/>
    </source>
</evidence>
<keyword evidence="7" id="KW-1005">Bacterial flagellum biogenesis</keyword>
<dbReference type="HOGENOM" id="CLU_009301_11_4_9"/>
<feature type="domain" description="AAA+ ATPase" evidence="15">
    <location>
        <begin position="167"/>
        <end position="313"/>
    </location>
</feature>
<evidence type="ECO:0000256" key="12">
    <source>
        <dbReference type="ARBA" id="ARBA00025337"/>
    </source>
</evidence>
<dbReference type="NCBIfam" id="TIGR03499">
    <property type="entry name" value="FlhF"/>
    <property type="match status" value="1"/>
</dbReference>
<dbReference type="GO" id="GO:0044781">
    <property type="term" value="P:bacterial-type flagellum organization"/>
    <property type="evidence" value="ECO:0007669"/>
    <property type="project" value="UniProtKB-UniRule"/>
</dbReference>
<keyword evidence="9" id="KW-0342">GTP-binding</keyword>
<evidence type="ECO:0000256" key="7">
    <source>
        <dbReference type="ARBA" id="ARBA00022795"/>
    </source>
</evidence>
<dbReference type="KEGG" id="aar:Acear_1623"/>
<sequence>MEVKRYRGENMQEAMFKVKADLGSDAIILHTRKFKEGGFLGLFGTEMVEVVATIEDEVHNTKDKEEKQKVESELNQVKQMMGNVLQKLEENKLQSSYTNLPENLKEVVDRLLAQGITDELATEILIAVNDKLGPKEIEDKEIIKSLFSEEIKARLNPVSPITLSDQESKVVAFIGPTGVGKTTTVAKLAADFSLTKNKDVGLVTADTYRIAAVEQLKTYSEIINVPLEVVYNSAELEQALDKFAAKDLVLVDTAGRSQNNEMHMSELDALLAKIDVAEKHLVLSAITKFKDLLDIILSFQQIGLDKFIFTKLDETKDLGMLVNIIDQFDAELSYITNGQNVPEDIEVFKPEKIVNSLLEE</sequence>
<dbReference type="STRING" id="574087.Acear_1623"/>
<evidence type="ECO:0000256" key="4">
    <source>
        <dbReference type="ARBA" id="ARBA00022448"/>
    </source>
</evidence>
<keyword evidence="18" id="KW-1185">Reference proteome</keyword>
<dbReference type="GO" id="GO:0003924">
    <property type="term" value="F:GTPase activity"/>
    <property type="evidence" value="ECO:0007669"/>
    <property type="project" value="UniProtKB-UniRule"/>
</dbReference>
<evidence type="ECO:0000256" key="6">
    <source>
        <dbReference type="ARBA" id="ARBA00022741"/>
    </source>
</evidence>
<keyword evidence="4" id="KW-0813">Transport</keyword>
<comment type="similarity">
    <text evidence="2">Belongs to the GTP-binding SRP family.</text>
</comment>
<dbReference type="GO" id="GO:0005886">
    <property type="term" value="C:plasma membrane"/>
    <property type="evidence" value="ECO:0007669"/>
    <property type="project" value="UniProtKB-SubCell"/>
</dbReference>
<feature type="domain" description="SRP54-type proteins GTP-binding" evidence="16">
    <location>
        <begin position="168"/>
        <end position="359"/>
    </location>
</feature>
<evidence type="ECO:0000256" key="14">
    <source>
        <dbReference type="SAM" id="Coils"/>
    </source>
</evidence>
<comment type="function">
    <text evidence="12">Necessary for flagellar biosynthesis. May be involved in translocation of the flagellum.</text>
</comment>
<dbReference type="SMART" id="SM00962">
    <property type="entry name" value="SRP54"/>
    <property type="match status" value="1"/>
</dbReference>
<keyword evidence="8" id="KW-0653">Protein transport</keyword>
<dbReference type="InterPro" id="IPR000897">
    <property type="entry name" value="SRP54_GTPase_dom"/>
</dbReference>
<reference evidence="17 18" key="1">
    <citation type="journal article" date="2010" name="Stand. Genomic Sci.">
        <title>Complete genome sequence of Acetohalobium arabaticum type strain (Z-7288).</title>
        <authorList>
            <person name="Sikorski J."/>
            <person name="Lapidus A."/>
            <person name="Chertkov O."/>
            <person name="Lucas S."/>
            <person name="Copeland A."/>
            <person name="Glavina Del Rio T."/>
            <person name="Nolan M."/>
            <person name="Tice H."/>
            <person name="Cheng J.F."/>
            <person name="Han C."/>
            <person name="Brambilla E."/>
            <person name="Pitluck S."/>
            <person name="Liolios K."/>
            <person name="Ivanova N."/>
            <person name="Mavromatis K."/>
            <person name="Mikhailova N."/>
            <person name="Pati A."/>
            <person name="Bruce D."/>
            <person name="Detter C."/>
            <person name="Tapia R."/>
            <person name="Goodwin L."/>
            <person name="Chen A."/>
            <person name="Palaniappan K."/>
            <person name="Land M."/>
            <person name="Hauser L."/>
            <person name="Chang Y.J."/>
            <person name="Jeffries C.D."/>
            <person name="Rohde M."/>
            <person name="Goker M."/>
            <person name="Spring S."/>
            <person name="Woyke T."/>
            <person name="Bristow J."/>
            <person name="Eisen J.A."/>
            <person name="Markowitz V."/>
            <person name="Hugenholtz P."/>
            <person name="Kyrpides N.C."/>
            <person name="Klenk H.P."/>
        </authorList>
    </citation>
    <scope>NUCLEOTIDE SEQUENCE [LARGE SCALE GENOMIC DNA]</scope>
    <source>
        <strain evidence="18">ATCC 49924 / DSM 5501 / Z-7288</strain>
    </source>
</reference>
<dbReference type="InterPro" id="IPR020006">
    <property type="entry name" value="FlhF"/>
</dbReference>
<accession>D9QRI8</accession>
<evidence type="ECO:0000256" key="8">
    <source>
        <dbReference type="ARBA" id="ARBA00022927"/>
    </source>
</evidence>